<gene>
    <name evidence="1" type="ORF">ARMGADRAFT_1087044</name>
</gene>
<keyword evidence="2" id="KW-1185">Reference proteome</keyword>
<accession>A0A2H3CSH7</accession>
<evidence type="ECO:0000313" key="2">
    <source>
        <dbReference type="Proteomes" id="UP000217790"/>
    </source>
</evidence>
<dbReference type="STRING" id="47427.A0A2H3CSH7"/>
<organism evidence="1 2">
    <name type="scientific">Armillaria gallica</name>
    <name type="common">Bulbous honey fungus</name>
    <name type="synonym">Armillaria bulbosa</name>
    <dbReference type="NCBI Taxonomy" id="47427"/>
    <lineage>
        <taxon>Eukaryota</taxon>
        <taxon>Fungi</taxon>
        <taxon>Dikarya</taxon>
        <taxon>Basidiomycota</taxon>
        <taxon>Agaricomycotina</taxon>
        <taxon>Agaricomycetes</taxon>
        <taxon>Agaricomycetidae</taxon>
        <taxon>Agaricales</taxon>
        <taxon>Marasmiineae</taxon>
        <taxon>Physalacriaceae</taxon>
        <taxon>Armillaria</taxon>
    </lineage>
</organism>
<reference evidence="2" key="1">
    <citation type="journal article" date="2017" name="Nat. Ecol. Evol.">
        <title>Genome expansion and lineage-specific genetic innovations in the forest pathogenic fungi Armillaria.</title>
        <authorList>
            <person name="Sipos G."/>
            <person name="Prasanna A.N."/>
            <person name="Walter M.C."/>
            <person name="O'Connor E."/>
            <person name="Balint B."/>
            <person name="Krizsan K."/>
            <person name="Kiss B."/>
            <person name="Hess J."/>
            <person name="Varga T."/>
            <person name="Slot J."/>
            <person name="Riley R."/>
            <person name="Boka B."/>
            <person name="Rigling D."/>
            <person name="Barry K."/>
            <person name="Lee J."/>
            <person name="Mihaltcheva S."/>
            <person name="LaButti K."/>
            <person name="Lipzen A."/>
            <person name="Waldron R."/>
            <person name="Moloney N.M."/>
            <person name="Sperisen C."/>
            <person name="Kredics L."/>
            <person name="Vagvoelgyi C."/>
            <person name="Patrignani A."/>
            <person name="Fitzpatrick D."/>
            <person name="Nagy I."/>
            <person name="Doyle S."/>
            <person name="Anderson J.B."/>
            <person name="Grigoriev I.V."/>
            <person name="Gueldener U."/>
            <person name="Muensterkoetter M."/>
            <person name="Nagy L.G."/>
        </authorList>
    </citation>
    <scope>NUCLEOTIDE SEQUENCE [LARGE SCALE GENOMIC DNA]</scope>
    <source>
        <strain evidence="2">Ar21-2</strain>
    </source>
</reference>
<dbReference type="InParanoid" id="A0A2H3CSH7"/>
<dbReference type="Proteomes" id="UP000217790">
    <property type="component" value="Unassembled WGS sequence"/>
</dbReference>
<protein>
    <submittedName>
        <fullName evidence="1">Uncharacterized protein</fullName>
    </submittedName>
</protein>
<dbReference type="OrthoDB" id="2999551at2759"/>
<name>A0A2H3CSH7_ARMGA</name>
<proteinExistence type="predicted"/>
<dbReference type="EMBL" id="KZ293687">
    <property type="protein sequence ID" value="PBK86019.1"/>
    <property type="molecule type" value="Genomic_DNA"/>
</dbReference>
<dbReference type="AlphaFoldDB" id="A0A2H3CSH7"/>
<evidence type="ECO:0000313" key="1">
    <source>
        <dbReference type="EMBL" id="PBK86019.1"/>
    </source>
</evidence>
<sequence length="109" mass="12142">MSATTVTFPEFTEDTSVKDLQNMVKTFFENQWVTVNTEAIPWTAIEADQQAHINTELPPKLLLGDPETLSKGNIINLVDYFKGHIMNVFSLEAASLSSKDGEPENLPTK</sequence>